<dbReference type="Proteomes" id="UP000266861">
    <property type="component" value="Unassembled WGS sequence"/>
</dbReference>
<dbReference type="AlphaFoldDB" id="A0A397JHV3"/>
<accession>A0A397JHV3</accession>
<dbReference type="EMBL" id="PQFF01000027">
    <property type="protein sequence ID" value="RHZ87925.1"/>
    <property type="molecule type" value="Genomic_DNA"/>
</dbReference>
<gene>
    <name evidence="1" type="ORF">Glove_29g133</name>
</gene>
<organism evidence="1 2">
    <name type="scientific">Diversispora epigaea</name>
    <dbReference type="NCBI Taxonomy" id="1348612"/>
    <lineage>
        <taxon>Eukaryota</taxon>
        <taxon>Fungi</taxon>
        <taxon>Fungi incertae sedis</taxon>
        <taxon>Mucoromycota</taxon>
        <taxon>Glomeromycotina</taxon>
        <taxon>Glomeromycetes</taxon>
        <taxon>Diversisporales</taxon>
        <taxon>Diversisporaceae</taxon>
        <taxon>Diversispora</taxon>
    </lineage>
</organism>
<protein>
    <submittedName>
        <fullName evidence="1">Uncharacterized protein</fullName>
    </submittedName>
</protein>
<sequence length="290" mass="32020">MSEIQKPDIENYITFLYDGVKGTAWLAENFAKLPEEYRKLVENIGGRQLGPSYDGFQLMAIAVWLKNEDQYTSIDYWLGTSNLNAYYKSNALNELIKKRNQLQTVAKPVIDTSAAKIIDSLSSTASELASIIASQAKTNNSCYVKLIITNSTPGDFYLAKRLKSDLNVMQPTIMKGTSATYLCESEHLGSLSAQMQFWGAKDLYSTGWSDKAFCVSISNGDSSRLLVHECTSSESLEDVVSGKVGKQRVNLTNDAIYSGFHNSFIYASVSSTKSKNIEINLQIGGNPFSL</sequence>
<comment type="caution">
    <text evidence="1">The sequence shown here is derived from an EMBL/GenBank/DDBJ whole genome shotgun (WGS) entry which is preliminary data.</text>
</comment>
<dbReference type="OrthoDB" id="2421648at2759"/>
<evidence type="ECO:0000313" key="1">
    <source>
        <dbReference type="EMBL" id="RHZ87925.1"/>
    </source>
</evidence>
<proteinExistence type="predicted"/>
<name>A0A397JHV3_9GLOM</name>
<evidence type="ECO:0000313" key="2">
    <source>
        <dbReference type="Proteomes" id="UP000266861"/>
    </source>
</evidence>
<keyword evidence="2" id="KW-1185">Reference proteome</keyword>
<reference evidence="1 2" key="1">
    <citation type="submission" date="2018-08" db="EMBL/GenBank/DDBJ databases">
        <title>Genome and evolution of the arbuscular mycorrhizal fungus Diversispora epigaea (formerly Glomus versiforme) and its bacterial endosymbionts.</title>
        <authorList>
            <person name="Sun X."/>
            <person name="Fei Z."/>
            <person name="Harrison M."/>
        </authorList>
    </citation>
    <scope>NUCLEOTIDE SEQUENCE [LARGE SCALE GENOMIC DNA]</scope>
    <source>
        <strain evidence="1 2">IT104</strain>
    </source>
</reference>